<keyword evidence="3" id="KW-1185">Reference proteome</keyword>
<dbReference type="Proteomes" id="UP000799537">
    <property type="component" value="Unassembled WGS sequence"/>
</dbReference>
<sequence length="586" mass="64313">MLSQGHLQDIGQGVPYETPHSPPTTLGEILGHMHSQAHASRPRQLRPSIAGTKRTGTKRTPIRPAPRDLGSTSGDQTTNELSRQGSTNVPSLQSPRSSTRGEIQSQVVTRRLPQPAKTGGFDPFDAFPVQIDGGFINLFDRYYRGYRWEDPKQKLLAETASDALLCHSFLAIAHNVYHPNEVEALKHETQTIQVISQALKSTKITSPTSTASANVPLTWAISRLAMIRAQQGDWETALRHMNACVMTCGPIPSVPYGSTPRSILAEVEALGFKLPLASLVSLRRQDIEPELRDILCALSALCFPVPCAAESHATHLVRQGIEMLKIGLWLAELSPLNHDALGDSPAPEWHDELQECLRLAASLFVLSPSPMSRDATRQLRKKLTPDLLCAATGAQGQAKTAQAALPFWILLVCGATAHDTADQMHFAKLIMISFPGFMDHNINGPEIPFSRLSGKFLPPTLDCLIAGIHYLNSANGWTFGPEESKQWRQPVEPTLSTAVESGHGDSSPREMQKWRKSSFGAATESSAKYFLDLYIKITGCRPDKQAAEEKHSVEVSVKAVQDQDSGEIDCEVEFESFSIDDEFLSF</sequence>
<reference evidence="2" key="1">
    <citation type="journal article" date="2020" name="Stud. Mycol.">
        <title>101 Dothideomycetes genomes: a test case for predicting lifestyles and emergence of pathogens.</title>
        <authorList>
            <person name="Haridas S."/>
            <person name="Albert R."/>
            <person name="Binder M."/>
            <person name="Bloem J."/>
            <person name="Labutti K."/>
            <person name="Salamov A."/>
            <person name="Andreopoulos B."/>
            <person name="Baker S."/>
            <person name="Barry K."/>
            <person name="Bills G."/>
            <person name="Bluhm B."/>
            <person name="Cannon C."/>
            <person name="Castanera R."/>
            <person name="Culley D."/>
            <person name="Daum C."/>
            <person name="Ezra D."/>
            <person name="Gonzalez J."/>
            <person name="Henrissat B."/>
            <person name="Kuo A."/>
            <person name="Liang C."/>
            <person name="Lipzen A."/>
            <person name="Lutzoni F."/>
            <person name="Magnuson J."/>
            <person name="Mondo S."/>
            <person name="Nolan M."/>
            <person name="Ohm R."/>
            <person name="Pangilinan J."/>
            <person name="Park H.-J."/>
            <person name="Ramirez L."/>
            <person name="Alfaro M."/>
            <person name="Sun H."/>
            <person name="Tritt A."/>
            <person name="Yoshinaga Y."/>
            <person name="Zwiers L.-H."/>
            <person name="Turgeon B."/>
            <person name="Goodwin S."/>
            <person name="Spatafora J."/>
            <person name="Crous P."/>
            <person name="Grigoriev I."/>
        </authorList>
    </citation>
    <scope>NUCLEOTIDE SEQUENCE</scope>
    <source>
        <strain evidence="2">ATCC 36951</strain>
    </source>
</reference>
<feature type="region of interest" description="Disordered" evidence="1">
    <location>
        <begin position="1"/>
        <end position="120"/>
    </location>
</feature>
<dbReference type="OrthoDB" id="3630963at2759"/>
<protein>
    <submittedName>
        <fullName evidence="2">Uncharacterized protein</fullName>
    </submittedName>
</protein>
<organism evidence="2 3">
    <name type="scientific">Zasmidium cellare ATCC 36951</name>
    <dbReference type="NCBI Taxonomy" id="1080233"/>
    <lineage>
        <taxon>Eukaryota</taxon>
        <taxon>Fungi</taxon>
        <taxon>Dikarya</taxon>
        <taxon>Ascomycota</taxon>
        <taxon>Pezizomycotina</taxon>
        <taxon>Dothideomycetes</taxon>
        <taxon>Dothideomycetidae</taxon>
        <taxon>Mycosphaerellales</taxon>
        <taxon>Mycosphaerellaceae</taxon>
        <taxon>Zasmidium</taxon>
    </lineage>
</organism>
<evidence type="ECO:0000313" key="3">
    <source>
        <dbReference type="Proteomes" id="UP000799537"/>
    </source>
</evidence>
<proteinExistence type="predicted"/>
<dbReference type="EMBL" id="ML993583">
    <property type="protein sequence ID" value="KAF2171546.1"/>
    <property type="molecule type" value="Genomic_DNA"/>
</dbReference>
<dbReference type="AlphaFoldDB" id="A0A6A6D1M3"/>
<evidence type="ECO:0000256" key="1">
    <source>
        <dbReference type="SAM" id="MobiDB-lite"/>
    </source>
</evidence>
<dbReference type="GeneID" id="54557871"/>
<evidence type="ECO:0000313" key="2">
    <source>
        <dbReference type="EMBL" id="KAF2171546.1"/>
    </source>
</evidence>
<gene>
    <name evidence="2" type="ORF">M409DRAFT_18658</name>
</gene>
<feature type="compositionally biased region" description="Polar residues" evidence="1">
    <location>
        <begin position="70"/>
        <end position="108"/>
    </location>
</feature>
<dbReference type="RefSeq" id="XP_033672435.1">
    <property type="nucleotide sequence ID" value="XM_033804599.1"/>
</dbReference>
<accession>A0A6A6D1M3</accession>
<name>A0A6A6D1M3_ZASCE</name>